<gene>
    <name evidence="2" type="ORF">GCM10010994_05340</name>
</gene>
<dbReference type="InterPro" id="IPR036291">
    <property type="entry name" value="NAD(P)-bd_dom_sf"/>
</dbReference>
<dbReference type="AlphaFoldDB" id="A0A916TWZ9"/>
<dbReference type="Pfam" id="PF08240">
    <property type="entry name" value="ADH_N"/>
    <property type="match status" value="1"/>
</dbReference>
<dbReference type="GO" id="GO:0016491">
    <property type="term" value="F:oxidoreductase activity"/>
    <property type="evidence" value="ECO:0007669"/>
    <property type="project" value="InterPro"/>
</dbReference>
<evidence type="ECO:0000259" key="1">
    <source>
        <dbReference type="SMART" id="SM00829"/>
    </source>
</evidence>
<dbReference type="SUPFAM" id="SSF51735">
    <property type="entry name" value="NAD(P)-binding Rossmann-fold domains"/>
    <property type="match status" value="1"/>
</dbReference>
<dbReference type="PANTHER" id="PTHR43677:SF4">
    <property type="entry name" value="QUINONE OXIDOREDUCTASE-LIKE PROTEIN 2"/>
    <property type="match status" value="1"/>
</dbReference>
<reference evidence="2" key="1">
    <citation type="journal article" date="2014" name="Int. J. Syst. Evol. Microbiol.">
        <title>Complete genome sequence of Corynebacterium casei LMG S-19264T (=DSM 44701T), isolated from a smear-ripened cheese.</title>
        <authorList>
            <consortium name="US DOE Joint Genome Institute (JGI-PGF)"/>
            <person name="Walter F."/>
            <person name="Albersmeier A."/>
            <person name="Kalinowski J."/>
            <person name="Ruckert C."/>
        </authorList>
    </citation>
    <scope>NUCLEOTIDE SEQUENCE</scope>
    <source>
        <strain evidence="2">CGMCC 1.12919</strain>
    </source>
</reference>
<dbReference type="SMART" id="SM00829">
    <property type="entry name" value="PKS_ER"/>
    <property type="match status" value="1"/>
</dbReference>
<dbReference type="RefSeq" id="WP_188607554.1">
    <property type="nucleotide sequence ID" value="NZ_BMGG01000001.1"/>
</dbReference>
<dbReference type="InterPro" id="IPR013149">
    <property type="entry name" value="ADH-like_C"/>
</dbReference>
<accession>A0A916TWZ9</accession>
<dbReference type="PANTHER" id="PTHR43677">
    <property type="entry name" value="SHORT-CHAIN DEHYDROGENASE/REDUCTASE"/>
    <property type="match status" value="1"/>
</dbReference>
<keyword evidence="3" id="KW-1185">Reference proteome</keyword>
<dbReference type="EMBL" id="BMGG01000001">
    <property type="protein sequence ID" value="GGC49136.1"/>
    <property type="molecule type" value="Genomic_DNA"/>
</dbReference>
<dbReference type="InterPro" id="IPR020843">
    <property type="entry name" value="ER"/>
</dbReference>
<dbReference type="Gene3D" id="3.90.180.10">
    <property type="entry name" value="Medium-chain alcohol dehydrogenases, catalytic domain"/>
    <property type="match status" value="1"/>
</dbReference>
<reference evidence="2" key="2">
    <citation type="submission" date="2020-09" db="EMBL/GenBank/DDBJ databases">
        <authorList>
            <person name="Sun Q."/>
            <person name="Zhou Y."/>
        </authorList>
    </citation>
    <scope>NUCLEOTIDE SEQUENCE</scope>
    <source>
        <strain evidence="2">CGMCC 1.12919</strain>
    </source>
</reference>
<organism evidence="2 3">
    <name type="scientific">Chelatococcus reniformis</name>
    <dbReference type="NCBI Taxonomy" id="1494448"/>
    <lineage>
        <taxon>Bacteria</taxon>
        <taxon>Pseudomonadati</taxon>
        <taxon>Pseudomonadota</taxon>
        <taxon>Alphaproteobacteria</taxon>
        <taxon>Hyphomicrobiales</taxon>
        <taxon>Chelatococcaceae</taxon>
        <taxon>Chelatococcus</taxon>
    </lineage>
</organism>
<dbReference type="InterPro" id="IPR013154">
    <property type="entry name" value="ADH-like_N"/>
</dbReference>
<dbReference type="CDD" id="cd08241">
    <property type="entry name" value="QOR1"/>
    <property type="match status" value="1"/>
</dbReference>
<dbReference type="InterPro" id="IPR011032">
    <property type="entry name" value="GroES-like_sf"/>
</dbReference>
<evidence type="ECO:0000313" key="2">
    <source>
        <dbReference type="EMBL" id="GGC49136.1"/>
    </source>
</evidence>
<sequence>MKTVRAESIDSIDDYRLIEVETPAPAAGQILIEVHSCGMGYVDALVALGRYQVKPPTPFTPGLEIGGVVAAVGAGVSQFRPGDRVMASAFGGGLAEYAVAAEETVRGIPAAMSFAQAAGFRTNYVTALHGLTDRAALQPGERLLVLGAAGGVGVAAVQVGTLLGAEIIAAASTPAKRAFAQEHGAQHLLDTEPEGWRERLKAACGGAGPDVVFDPVCGPLFEPAFRSQSWRGRHLVVGFAGGPIPKLPVNLPLMKGAALVGVDVRQFFLFEAEHAQSHLAQLLAWVEDGRLAPPVGRRFPLASFAEAMEFALSGQGWGKTIIDIAD</sequence>
<dbReference type="Proteomes" id="UP000637002">
    <property type="component" value="Unassembled WGS sequence"/>
</dbReference>
<evidence type="ECO:0000313" key="3">
    <source>
        <dbReference type="Proteomes" id="UP000637002"/>
    </source>
</evidence>
<dbReference type="Gene3D" id="3.40.50.720">
    <property type="entry name" value="NAD(P)-binding Rossmann-like Domain"/>
    <property type="match status" value="1"/>
</dbReference>
<dbReference type="Pfam" id="PF00107">
    <property type="entry name" value="ADH_zinc_N"/>
    <property type="match status" value="1"/>
</dbReference>
<proteinExistence type="predicted"/>
<name>A0A916TWZ9_9HYPH</name>
<comment type="caution">
    <text evidence="2">The sequence shown here is derived from an EMBL/GenBank/DDBJ whole genome shotgun (WGS) entry which is preliminary data.</text>
</comment>
<protein>
    <submittedName>
        <fullName evidence="2">Oxidoreductase</fullName>
    </submittedName>
</protein>
<dbReference type="SUPFAM" id="SSF50129">
    <property type="entry name" value="GroES-like"/>
    <property type="match status" value="1"/>
</dbReference>
<dbReference type="InterPro" id="IPR051397">
    <property type="entry name" value="Zn-ADH-like_protein"/>
</dbReference>
<feature type="domain" description="Enoyl reductase (ER)" evidence="1">
    <location>
        <begin position="10"/>
        <end position="322"/>
    </location>
</feature>